<dbReference type="GO" id="GO:0007034">
    <property type="term" value="P:vacuolar transport"/>
    <property type="evidence" value="ECO:0007669"/>
    <property type="project" value="InterPro"/>
</dbReference>
<evidence type="ECO:0000313" key="3">
    <source>
        <dbReference type="Ensembl" id="ENSPNYP00000000754.1"/>
    </source>
</evidence>
<sequence>MSKISNLFKGGSKHKSKGNPSAQEAIHKLRETEEMLTKKQDYLEKKIEQEIAIAKKHGTKNKRGIYICFYDGLKKCVHLFLHRGQARTHYASRKSYLVHFHILIFCPGKYQSKGGGLWAFYISFYISVVLA</sequence>
<protein>
    <submittedName>
        <fullName evidence="3">Uncharacterized protein</fullName>
    </submittedName>
</protein>
<organism evidence="3">
    <name type="scientific">Pundamilia nyererei</name>
    <dbReference type="NCBI Taxonomy" id="303518"/>
    <lineage>
        <taxon>Eukaryota</taxon>
        <taxon>Metazoa</taxon>
        <taxon>Chordata</taxon>
        <taxon>Craniata</taxon>
        <taxon>Vertebrata</taxon>
        <taxon>Euteleostomi</taxon>
        <taxon>Actinopterygii</taxon>
        <taxon>Neopterygii</taxon>
        <taxon>Teleostei</taxon>
        <taxon>Neoteleostei</taxon>
        <taxon>Acanthomorphata</taxon>
        <taxon>Ovalentaria</taxon>
        <taxon>Cichlomorphae</taxon>
        <taxon>Cichliformes</taxon>
        <taxon>Cichlidae</taxon>
        <taxon>African cichlids</taxon>
        <taxon>Pseudocrenilabrinae</taxon>
        <taxon>Haplochromini</taxon>
        <taxon>Pundamilia</taxon>
    </lineage>
</organism>
<dbReference type="AlphaFoldDB" id="A0A3B4ETW7"/>
<evidence type="ECO:0000256" key="2">
    <source>
        <dbReference type="SAM" id="MobiDB-lite"/>
    </source>
</evidence>
<reference evidence="3" key="1">
    <citation type="submission" date="2023-09" db="UniProtKB">
        <authorList>
            <consortium name="Ensembl"/>
        </authorList>
    </citation>
    <scope>IDENTIFICATION</scope>
</reference>
<evidence type="ECO:0000256" key="1">
    <source>
        <dbReference type="ARBA" id="ARBA00006190"/>
    </source>
</evidence>
<dbReference type="Gene3D" id="1.10.287.1060">
    <property type="entry name" value="ESAT-6-like"/>
    <property type="match status" value="1"/>
</dbReference>
<dbReference type="GeneTree" id="ENSGT00940000159257"/>
<dbReference type="InterPro" id="IPR005024">
    <property type="entry name" value="Snf7_fam"/>
</dbReference>
<dbReference type="Pfam" id="PF03357">
    <property type="entry name" value="Snf7"/>
    <property type="match status" value="1"/>
</dbReference>
<dbReference type="STRING" id="303518.ENSPNYP00000000754"/>
<proteinExistence type="inferred from homology"/>
<feature type="region of interest" description="Disordered" evidence="2">
    <location>
        <begin position="1"/>
        <end position="24"/>
    </location>
</feature>
<accession>A0A3B4ETW7</accession>
<name>A0A3B4ETW7_9CICH</name>
<dbReference type="Ensembl" id="ENSPNYT00000000766.1">
    <property type="protein sequence ID" value="ENSPNYP00000000754.1"/>
    <property type="gene ID" value="ENSPNYG00000000610.1"/>
</dbReference>
<comment type="similarity">
    <text evidence="1">Belongs to the SNF7 family.</text>
</comment>